<protein>
    <submittedName>
        <fullName evidence="1">Uncharacterized protein</fullName>
    </submittedName>
</protein>
<gene>
    <name evidence="1" type="ordered locus">CHU_2389</name>
</gene>
<evidence type="ECO:0000313" key="1">
    <source>
        <dbReference type="EMBL" id="ABG59646.1"/>
    </source>
</evidence>
<reference evidence="1 2" key="1">
    <citation type="journal article" date="2007" name="Appl. Environ. Microbiol.">
        <title>Genome sequence of the cellulolytic gliding bacterium Cytophaga hutchinsonii.</title>
        <authorList>
            <person name="Xie G."/>
            <person name="Bruce D.C."/>
            <person name="Challacombe J.F."/>
            <person name="Chertkov O."/>
            <person name="Detter J.C."/>
            <person name="Gilna P."/>
            <person name="Han C.S."/>
            <person name="Lucas S."/>
            <person name="Misra M."/>
            <person name="Myers G.L."/>
            <person name="Richardson P."/>
            <person name="Tapia R."/>
            <person name="Thayer N."/>
            <person name="Thompson L.S."/>
            <person name="Brettin T.S."/>
            <person name="Henrissat B."/>
            <person name="Wilson D.B."/>
            <person name="McBride M.J."/>
        </authorList>
    </citation>
    <scope>NUCLEOTIDE SEQUENCE [LARGE SCALE GENOMIC DNA]</scope>
    <source>
        <strain evidence="2">ATCC 33406 / DSM 1761 / CIP 103989 / NBRC 15051 / NCIMB 9469 / D465</strain>
    </source>
</reference>
<dbReference type="Proteomes" id="UP000001822">
    <property type="component" value="Chromosome"/>
</dbReference>
<name>A0A6N4ST69_CYTH3</name>
<accession>A0A6N4ST69</accession>
<keyword evidence="2" id="KW-1185">Reference proteome</keyword>
<sequence length="193" mass="22757">MGLKLQGILLNENLRERQSEIFEQLGIQEYKLIKQHTYSDYWDGFQERNKLVLSFYKNATIINCDNHFLSSEIVKKQLSKGRRAAGFFEYDVISAFSFDVFENGKPIRRMYSDSAANYYKLHEGEPLDFEKGLQSGEERFMKMAEAFLSCTLDNSILHDGAESFEYTFTYTYPNLFQRLLGNNAYHSYWKRTF</sequence>
<proteinExistence type="predicted"/>
<dbReference type="EMBL" id="CP000383">
    <property type="protein sequence ID" value="ABG59646.1"/>
    <property type="molecule type" value="Genomic_DNA"/>
</dbReference>
<evidence type="ECO:0000313" key="2">
    <source>
        <dbReference type="Proteomes" id="UP000001822"/>
    </source>
</evidence>
<dbReference type="OrthoDB" id="1491712at2"/>
<dbReference type="RefSeq" id="WP_011585760.1">
    <property type="nucleotide sequence ID" value="NC_008255.1"/>
</dbReference>
<dbReference type="KEGG" id="chu:CHU_2389"/>
<dbReference type="AlphaFoldDB" id="A0A6N4ST69"/>
<organism evidence="1 2">
    <name type="scientific">Cytophaga hutchinsonii (strain ATCC 33406 / DSM 1761 / CIP 103989 / NBRC 15051 / NCIMB 9469 / D465)</name>
    <dbReference type="NCBI Taxonomy" id="269798"/>
    <lineage>
        <taxon>Bacteria</taxon>
        <taxon>Pseudomonadati</taxon>
        <taxon>Bacteroidota</taxon>
        <taxon>Cytophagia</taxon>
        <taxon>Cytophagales</taxon>
        <taxon>Cytophagaceae</taxon>
        <taxon>Cytophaga</taxon>
    </lineage>
</organism>